<evidence type="ECO:0000256" key="3">
    <source>
        <dbReference type="ARBA" id="ARBA00022729"/>
    </source>
</evidence>
<accession>A0A5P8K332</accession>
<dbReference type="EMBL" id="CP045096">
    <property type="protein sequence ID" value="QFQ97541.1"/>
    <property type="molecule type" value="Genomic_DNA"/>
</dbReference>
<feature type="active site" description="Charge relay system" evidence="8">
    <location>
        <position position="264"/>
    </location>
</feature>
<sequence>MLLPCAVIHPTALPVHGTHGDAPMRRLPTTPRTSMTVAICSVFAVLAAPTAHAAPSPDPAPTAGPDRATALIASMGADRTGGTFYDGDGRLVVAVTDEAAARTVRAQGGTAEVVEHSTDELNSVRTALDRRIADTDPIPNTAWGVDPSTNQVTVSVFDGVSAADRKRLTDVVADYGDKVRVEELPGGIKETAYESLGGIGIVAPYGPTYCTLGFNVRDSSGKKYFVTAGHCASRDEEEFWHREAGGIYFGERTEWWDFGEVEKDYAVIEYVNDDVAAYGAVRAAGATYEITDSRYPDDGESVKRAGAVSSDLVGQVINPSVTFTFPSGKVMKNMIETSHCAKPGDSGGPLWAGTDALGIASATNTPADASCNSAQSQYRTFFQPVHWVLARYGLSAF</sequence>
<evidence type="ECO:0000259" key="11">
    <source>
        <dbReference type="Pfam" id="PF02983"/>
    </source>
</evidence>
<keyword evidence="2" id="KW-0645">Protease</keyword>
<feature type="active site" description="Charge relay system" evidence="8">
    <location>
        <position position="346"/>
    </location>
</feature>
<evidence type="ECO:0000259" key="10">
    <source>
        <dbReference type="Pfam" id="PF00089"/>
    </source>
</evidence>
<evidence type="ECO:0000256" key="4">
    <source>
        <dbReference type="ARBA" id="ARBA00022801"/>
    </source>
</evidence>
<dbReference type="GO" id="GO:0006508">
    <property type="term" value="P:proteolysis"/>
    <property type="evidence" value="ECO:0007669"/>
    <property type="project" value="UniProtKB-KW"/>
</dbReference>
<dbReference type="InterPro" id="IPR035070">
    <property type="entry name" value="Streptogrisin_prodomain"/>
</dbReference>
<dbReference type="Pfam" id="PF00089">
    <property type="entry name" value="Trypsin"/>
    <property type="match status" value="1"/>
</dbReference>
<organism evidence="12 13">
    <name type="scientific">Streptomyces phaeolivaceus</name>
    <dbReference type="NCBI Taxonomy" id="2653200"/>
    <lineage>
        <taxon>Bacteria</taxon>
        <taxon>Bacillati</taxon>
        <taxon>Actinomycetota</taxon>
        <taxon>Actinomycetes</taxon>
        <taxon>Kitasatosporales</taxon>
        <taxon>Streptomycetaceae</taxon>
        <taxon>Streptomyces</taxon>
    </lineage>
</organism>
<dbReference type="InterPro" id="IPR001254">
    <property type="entry name" value="Trypsin_dom"/>
</dbReference>
<dbReference type="InterPro" id="IPR009003">
    <property type="entry name" value="Peptidase_S1_PA"/>
</dbReference>
<keyword evidence="3" id="KW-0732">Signal</keyword>
<keyword evidence="6" id="KW-0865">Zymogen</keyword>
<dbReference type="Gene3D" id="3.30.300.50">
    <property type="match status" value="1"/>
</dbReference>
<dbReference type="CDD" id="cd21112">
    <property type="entry name" value="alphaLP-like"/>
    <property type="match status" value="1"/>
</dbReference>
<feature type="domain" description="Peptidase S1A alpha-lytic prodomain" evidence="11">
    <location>
        <begin position="116"/>
        <end position="172"/>
    </location>
</feature>
<gene>
    <name evidence="12" type="ORF">F9278_16450</name>
</gene>
<proteinExistence type="inferred from homology"/>
<evidence type="ECO:0000313" key="13">
    <source>
        <dbReference type="Proteomes" id="UP000327294"/>
    </source>
</evidence>
<dbReference type="KEGG" id="sphv:F9278_16450"/>
<dbReference type="Proteomes" id="UP000327294">
    <property type="component" value="Chromosome"/>
</dbReference>
<keyword evidence="4" id="KW-0378">Hydrolase</keyword>
<reference evidence="12 13" key="1">
    <citation type="submission" date="2019-10" db="EMBL/GenBank/DDBJ databases">
        <title>Streptomyces sp. strain GY16 isolated from leaves of Broussonetia papyrifera.</title>
        <authorList>
            <person name="Mo P."/>
        </authorList>
    </citation>
    <scope>NUCLEOTIDE SEQUENCE [LARGE SCALE GENOMIC DNA]</scope>
    <source>
        <strain evidence="12 13">GY16</strain>
    </source>
</reference>
<dbReference type="SUPFAM" id="SSF50494">
    <property type="entry name" value="Trypsin-like serine proteases"/>
    <property type="match status" value="1"/>
</dbReference>
<dbReference type="InterPro" id="IPR001316">
    <property type="entry name" value="Pept_S1A_streptogrisin"/>
</dbReference>
<dbReference type="PIRSF" id="PIRSF001134">
    <property type="entry name" value="Streptogrisin"/>
    <property type="match status" value="1"/>
</dbReference>
<evidence type="ECO:0000256" key="2">
    <source>
        <dbReference type="ARBA" id="ARBA00022670"/>
    </source>
</evidence>
<evidence type="ECO:0000313" key="12">
    <source>
        <dbReference type="EMBL" id="QFQ97541.1"/>
    </source>
</evidence>
<dbReference type="PRINTS" id="PR00861">
    <property type="entry name" value="ALYTICPTASE"/>
</dbReference>
<comment type="similarity">
    <text evidence="1">Belongs to the peptidase S1 family.</text>
</comment>
<feature type="active site" description="Charge relay system" evidence="8">
    <location>
        <position position="230"/>
    </location>
</feature>
<keyword evidence="5" id="KW-0720">Serine protease</keyword>
<evidence type="ECO:0000256" key="9">
    <source>
        <dbReference type="PIRSR" id="PIRSR001134-2"/>
    </source>
</evidence>
<evidence type="ECO:0000256" key="6">
    <source>
        <dbReference type="ARBA" id="ARBA00023145"/>
    </source>
</evidence>
<feature type="disulfide bond" evidence="9">
    <location>
        <begin position="340"/>
        <end position="371"/>
    </location>
</feature>
<keyword evidence="13" id="KW-1185">Reference proteome</keyword>
<evidence type="ECO:0000256" key="1">
    <source>
        <dbReference type="ARBA" id="ARBA00007664"/>
    </source>
</evidence>
<dbReference type="Pfam" id="PF02983">
    <property type="entry name" value="Pro_Al_protease"/>
    <property type="match status" value="1"/>
</dbReference>
<dbReference type="GO" id="GO:0005576">
    <property type="term" value="C:extracellular region"/>
    <property type="evidence" value="ECO:0007669"/>
    <property type="project" value="InterPro"/>
</dbReference>
<name>A0A5P8K332_9ACTN</name>
<evidence type="ECO:0000256" key="8">
    <source>
        <dbReference type="PIRSR" id="PIRSR001134-1"/>
    </source>
</evidence>
<dbReference type="GO" id="GO:0004252">
    <property type="term" value="F:serine-type endopeptidase activity"/>
    <property type="evidence" value="ECO:0007669"/>
    <property type="project" value="InterPro"/>
</dbReference>
<dbReference type="Gene3D" id="2.40.10.10">
    <property type="entry name" value="Trypsin-like serine proteases"/>
    <property type="match status" value="2"/>
</dbReference>
<dbReference type="InterPro" id="IPR043504">
    <property type="entry name" value="Peptidase_S1_PA_chymotrypsin"/>
</dbReference>
<dbReference type="InterPro" id="IPR004236">
    <property type="entry name" value="Pept_S1_alpha_lytic"/>
</dbReference>
<keyword evidence="7 9" id="KW-1015">Disulfide bond</keyword>
<dbReference type="AlphaFoldDB" id="A0A5P8K332"/>
<feature type="domain" description="Peptidase S1" evidence="10">
    <location>
        <begin position="222"/>
        <end position="369"/>
    </location>
</feature>
<feature type="disulfide bond" evidence="9">
    <location>
        <begin position="210"/>
        <end position="231"/>
    </location>
</feature>
<evidence type="ECO:0000256" key="7">
    <source>
        <dbReference type="ARBA" id="ARBA00023157"/>
    </source>
</evidence>
<evidence type="ECO:0000256" key="5">
    <source>
        <dbReference type="ARBA" id="ARBA00022825"/>
    </source>
</evidence>
<protein>
    <submittedName>
        <fullName evidence="12">S1 family peptidase</fullName>
    </submittedName>
</protein>